<protein>
    <submittedName>
        <fullName evidence="3">Methyltransferase domain-containing protein</fullName>
    </submittedName>
</protein>
<evidence type="ECO:0000259" key="2">
    <source>
        <dbReference type="Pfam" id="PF13649"/>
    </source>
</evidence>
<accession>A0A1Y6C145</accession>
<proteinExistence type="predicted"/>
<dbReference type="PANTHER" id="PTHR43861:SF3">
    <property type="entry name" value="PUTATIVE (AFU_ORTHOLOGUE AFUA_2G14390)-RELATED"/>
    <property type="match status" value="1"/>
</dbReference>
<feature type="domain" description="Methyltransferase" evidence="2">
    <location>
        <begin position="35"/>
        <end position="126"/>
    </location>
</feature>
<dbReference type="Proteomes" id="UP000192907">
    <property type="component" value="Unassembled WGS sequence"/>
</dbReference>
<reference evidence="4" key="1">
    <citation type="submission" date="2017-04" db="EMBL/GenBank/DDBJ databases">
        <authorList>
            <person name="Varghese N."/>
            <person name="Submissions S."/>
        </authorList>
    </citation>
    <scope>NUCLEOTIDE SEQUENCE [LARGE SCALE GENOMIC DNA]</scope>
    <source>
        <strain evidence="4">RKEM611</strain>
    </source>
</reference>
<dbReference type="SUPFAM" id="SSF53335">
    <property type="entry name" value="S-adenosyl-L-methionine-dependent methyltransferases"/>
    <property type="match status" value="1"/>
</dbReference>
<dbReference type="EMBL" id="FWZT01000009">
    <property type="protein sequence ID" value="SMF30953.1"/>
    <property type="molecule type" value="Genomic_DNA"/>
</dbReference>
<dbReference type="RefSeq" id="WP_132319150.1">
    <property type="nucleotide sequence ID" value="NZ_FWZT01000009.1"/>
</dbReference>
<organism evidence="3 4">
    <name type="scientific">Pseudobacteriovorax antillogorgiicola</name>
    <dbReference type="NCBI Taxonomy" id="1513793"/>
    <lineage>
        <taxon>Bacteria</taxon>
        <taxon>Pseudomonadati</taxon>
        <taxon>Bdellovibrionota</taxon>
        <taxon>Oligoflexia</taxon>
        <taxon>Oligoflexales</taxon>
        <taxon>Pseudobacteriovoracaceae</taxon>
        <taxon>Pseudobacteriovorax</taxon>
    </lineage>
</organism>
<keyword evidence="1 3" id="KW-0808">Transferase</keyword>
<keyword evidence="3" id="KW-0489">Methyltransferase</keyword>
<dbReference type="GO" id="GO:0032259">
    <property type="term" value="P:methylation"/>
    <property type="evidence" value="ECO:0007669"/>
    <property type="project" value="UniProtKB-KW"/>
</dbReference>
<dbReference type="STRING" id="1513793.SAMN06296036_109205"/>
<evidence type="ECO:0000313" key="4">
    <source>
        <dbReference type="Proteomes" id="UP000192907"/>
    </source>
</evidence>
<evidence type="ECO:0000313" key="3">
    <source>
        <dbReference type="EMBL" id="SMF30953.1"/>
    </source>
</evidence>
<dbReference type="OrthoDB" id="5298787at2"/>
<dbReference type="GO" id="GO:0008168">
    <property type="term" value="F:methyltransferase activity"/>
    <property type="evidence" value="ECO:0007669"/>
    <property type="project" value="UniProtKB-KW"/>
</dbReference>
<name>A0A1Y6C145_9BACT</name>
<dbReference type="Pfam" id="PF13649">
    <property type="entry name" value="Methyltransf_25"/>
    <property type="match status" value="1"/>
</dbReference>
<gene>
    <name evidence="3" type="ORF">SAMN06296036_109205</name>
</gene>
<dbReference type="AlphaFoldDB" id="A0A1Y6C145"/>
<keyword evidence="4" id="KW-1185">Reference proteome</keyword>
<sequence length="197" mass="21524">MWDARYSEDGFAYGKEANDFLKDQIQHVIGAGKALCLAEGQGRNAVYLAKLGYEVTAVDLSPVGLETAQKLATDEGVSIATEVCDLATWPLGERQWDLIVSIWAHMPSEVRSQLHARVASALKTEGLFVLEAYTPANLGRGTGGPPNQDMLMTLEILETELGSLKTLFAQETERNIEEGRYHKGLSAVVQFVGKKVN</sequence>
<evidence type="ECO:0000256" key="1">
    <source>
        <dbReference type="ARBA" id="ARBA00022679"/>
    </source>
</evidence>
<dbReference type="Gene3D" id="3.40.50.150">
    <property type="entry name" value="Vaccinia Virus protein VP39"/>
    <property type="match status" value="1"/>
</dbReference>
<dbReference type="PANTHER" id="PTHR43861">
    <property type="entry name" value="TRANS-ACONITATE 2-METHYLTRANSFERASE-RELATED"/>
    <property type="match status" value="1"/>
</dbReference>
<dbReference type="InterPro" id="IPR029063">
    <property type="entry name" value="SAM-dependent_MTases_sf"/>
</dbReference>
<dbReference type="InterPro" id="IPR041698">
    <property type="entry name" value="Methyltransf_25"/>
</dbReference>
<dbReference type="CDD" id="cd02440">
    <property type="entry name" value="AdoMet_MTases"/>
    <property type="match status" value="1"/>
</dbReference>